<dbReference type="AlphaFoldDB" id="A0A4Z2IG88"/>
<reference evidence="2 3" key="1">
    <citation type="submission" date="2019-03" db="EMBL/GenBank/DDBJ databases">
        <title>First draft genome of Liparis tanakae, snailfish: a comprehensive survey of snailfish specific genes.</title>
        <authorList>
            <person name="Kim W."/>
            <person name="Song I."/>
            <person name="Jeong J.-H."/>
            <person name="Kim D."/>
            <person name="Kim S."/>
            <person name="Ryu S."/>
            <person name="Song J.Y."/>
            <person name="Lee S.K."/>
        </authorList>
    </citation>
    <scope>NUCLEOTIDE SEQUENCE [LARGE SCALE GENOMIC DNA]</scope>
    <source>
        <tissue evidence="2">Muscle</tissue>
    </source>
</reference>
<organism evidence="2 3">
    <name type="scientific">Liparis tanakae</name>
    <name type="common">Tanaka's snailfish</name>
    <dbReference type="NCBI Taxonomy" id="230148"/>
    <lineage>
        <taxon>Eukaryota</taxon>
        <taxon>Metazoa</taxon>
        <taxon>Chordata</taxon>
        <taxon>Craniata</taxon>
        <taxon>Vertebrata</taxon>
        <taxon>Euteleostomi</taxon>
        <taxon>Actinopterygii</taxon>
        <taxon>Neopterygii</taxon>
        <taxon>Teleostei</taxon>
        <taxon>Neoteleostei</taxon>
        <taxon>Acanthomorphata</taxon>
        <taxon>Eupercaria</taxon>
        <taxon>Perciformes</taxon>
        <taxon>Cottioidei</taxon>
        <taxon>Cottales</taxon>
        <taxon>Liparidae</taxon>
        <taxon>Liparis</taxon>
    </lineage>
</organism>
<name>A0A4Z2IG88_9TELE</name>
<evidence type="ECO:0000313" key="2">
    <source>
        <dbReference type="EMBL" id="TNN76434.1"/>
    </source>
</evidence>
<evidence type="ECO:0000313" key="3">
    <source>
        <dbReference type="Proteomes" id="UP000314294"/>
    </source>
</evidence>
<accession>A0A4Z2IG88</accession>
<comment type="caution">
    <text evidence="2">The sequence shown here is derived from an EMBL/GenBank/DDBJ whole genome shotgun (WGS) entry which is preliminary data.</text>
</comment>
<protein>
    <submittedName>
        <fullName evidence="2">Uncharacterized protein</fullName>
    </submittedName>
</protein>
<sequence>MSAWVRSRPALFGFVGVIPLLENRLLMDLLLDDFFLLTVGVGAETSPLSEASAPEGPSSIGGGPSCSSSFSSPLPLREKIPRKLFQSEGFLFFLGFLAGFSDSTGRVSGCSGSTAENVPIFPSFSPPPKRPAGLSLGVGVETRASCDGYRTLRSASTLPALGPSAHVLHTSLPSCLTWSRYELGSASYSWRPRFTDRDVKGGLWAPERNPVGPG</sequence>
<dbReference type="EMBL" id="SRLO01000093">
    <property type="protein sequence ID" value="TNN76434.1"/>
    <property type="molecule type" value="Genomic_DNA"/>
</dbReference>
<evidence type="ECO:0000256" key="1">
    <source>
        <dbReference type="SAM" id="MobiDB-lite"/>
    </source>
</evidence>
<proteinExistence type="predicted"/>
<dbReference type="Proteomes" id="UP000314294">
    <property type="component" value="Unassembled WGS sequence"/>
</dbReference>
<gene>
    <name evidence="2" type="ORF">EYF80_013299</name>
</gene>
<keyword evidence="3" id="KW-1185">Reference proteome</keyword>
<feature type="region of interest" description="Disordered" evidence="1">
    <location>
        <begin position="47"/>
        <end position="66"/>
    </location>
</feature>